<evidence type="ECO:0000256" key="3">
    <source>
        <dbReference type="ARBA" id="ARBA00022792"/>
    </source>
</evidence>
<organism evidence="9">
    <name type="scientific">Neodiprion lecontei</name>
    <name type="common">Redheaded pine sawfly</name>
    <dbReference type="NCBI Taxonomy" id="441921"/>
    <lineage>
        <taxon>Eukaryota</taxon>
        <taxon>Metazoa</taxon>
        <taxon>Ecdysozoa</taxon>
        <taxon>Arthropoda</taxon>
        <taxon>Hexapoda</taxon>
        <taxon>Insecta</taxon>
        <taxon>Pterygota</taxon>
        <taxon>Neoptera</taxon>
        <taxon>Endopterygota</taxon>
        <taxon>Hymenoptera</taxon>
        <taxon>Tenthredinoidea</taxon>
        <taxon>Diprionidae</taxon>
        <taxon>Diprioninae</taxon>
        <taxon>Neodiprion</taxon>
    </lineage>
</organism>
<dbReference type="InterPro" id="IPR019133">
    <property type="entry name" value="MIC60"/>
</dbReference>
<dbReference type="GO" id="GO:0061617">
    <property type="term" value="C:MICOS complex"/>
    <property type="evidence" value="ECO:0007669"/>
    <property type="project" value="TreeGrafter"/>
</dbReference>
<dbReference type="GO" id="GO:0042407">
    <property type="term" value="P:cristae formation"/>
    <property type="evidence" value="ECO:0007669"/>
    <property type="project" value="TreeGrafter"/>
</dbReference>
<dbReference type="GeneID" id="107226652"/>
<comment type="function">
    <text evidence="7">Component of the MICOS complex, a large protein complex of the mitochondrial inner membrane that plays crucial roles in the maintenance of crista junctions, inner membrane architecture, and formation of contact sites to the outer membrane.</text>
</comment>
<keyword evidence="6" id="KW-0472">Membrane</keyword>
<accession>A0A6J0C8X1</accession>
<dbReference type="KEGG" id="nlo:107226652"/>
<evidence type="ECO:0000313" key="9">
    <source>
        <dbReference type="RefSeq" id="XP_015523022.2"/>
    </source>
</evidence>
<keyword evidence="2 7" id="KW-0812">Transmembrane</keyword>
<keyword evidence="8" id="KW-1185">Reference proteome</keyword>
<sequence>MFRIGLKFPCNGLNRVKKHGYSRLYLLNARYHETRTPIKCEPDGRLLKDVKLTSRFSGPKYSTEAPKREKTRGSGGLITLGALTIGTFGILAYAKQDPEFRETLEKWIPGSNKVIQIIFQEERSLFDSLRDLYERITQSSSQPDWNPSEVGKNPVISASPKSAFETLSDVKEPPKNEQFYQIRFVGDPKDEVELASKEVSSPAKDHQDTLLPENLVELEASCGQAAARAIEAYHTATCAIEKYNKDVVKVVENTENTDVQFWDRLKDATEARKKALAEAENSAGEALRSLRTLSSLIDDPKLAASPVSKTVARRNIKKIIDDVDEAKQKFDKEAQSANVTERYWKQVLRARKNFEDELEILFPKVNIAEKKFSVDEDSFDLFVLHMYHKVNALTKELQRLQTVNAAKLEHALKLVGDEAERAKIEAQICNEVNKERQILQDDFAKKLLAETKKYNDELRTQLKLQAQIHADHLRDALSQKDRETQRVINRTLSEQVEAEASKYKIQLAAVVGRLQGLDAALKARLEEEKSSSNAQMLWGACQALARAVKVAPPGVKAEDAVRPLEAEIKAVSKAANGSDPLVNAVINGIPEIASKRGVFPEDALRERFLKVENMARRLALVPENGASLPIYLLSYLQSFLLVKAVSPIPKAELDDQPIDPSALSTYDVLQRARYWLDRSDFKMTLRYMNLLKGAPRSVANDWINEATILLETQQAVDTLIAHAGAAGLVFFGGGDSAKNQSAAGKK</sequence>
<evidence type="ECO:0000256" key="6">
    <source>
        <dbReference type="ARBA" id="ARBA00023136"/>
    </source>
</evidence>
<dbReference type="OrthoDB" id="10261039at2759"/>
<dbReference type="PANTHER" id="PTHR15415">
    <property type="entry name" value="MITOFILIN"/>
    <property type="match status" value="1"/>
</dbReference>
<comment type="similarity">
    <text evidence="1 7">Belongs to the MICOS complex subunit Mic60 family.</text>
</comment>
<evidence type="ECO:0000256" key="4">
    <source>
        <dbReference type="ARBA" id="ARBA00022989"/>
    </source>
</evidence>
<dbReference type="PANTHER" id="PTHR15415:SF7">
    <property type="entry name" value="MICOS COMPLEX SUBUNIT MIC60"/>
    <property type="match status" value="1"/>
</dbReference>
<evidence type="ECO:0000256" key="5">
    <source>
        <dbReference type="ARBA" id="ARBA00023128"/>
    </source>
</evidence>
<comment type="subcellular location">
    <subcellularLocation>
        <location evidence="7">Mitochondrion inner membrane</location>
        <topology evidence="7">Single-pass membrane protein</topology>
    </subcellularLocation>
</comment>
<evidence type="ECO:0000256" key="1">
    <source>
        <dbReference type="ARBA" id="ARBA00010877"/>
    </source>
</evidence>
<keyword evidence="3 7" id="KW-0999">Mitochondrion inner membrane</keyword>
<dbReference type="AlphaFoldDB" id="A0A6J0C8X1"/>
<protein>
    <recommendedName>
        <fullName evidence="7">MICOS complex subunit MIC60</fullName>
    </recommendedName>
    <alternativeName>
        <fullName evidence="7">Mitofilin</fullName>
    </alternativeName>
</protein>
<dbReference type="InParanoid" id="A0A6J0C8X1"/>
<dbReference type="RefSeq" id="XP_015523022.2">
    <property type="nucleotide sequence ID" value="XM_015667536.2"/>
</dbReference>
<dbReference type="Proteomes" id="UP000829291">
    <property type="component" value="Chromosome 4"/>
</dbReference>
<name>A0A6J0C8X1_NEOLC</name>
<reference evidence="9" key="1">
    <citation type="submission" date="2025-08" db="UniProtKB">
        <authorList>
            <consortium name="RefSeq"/>
        </authorList>
    </citation>
    <scope>IDENTIFICATION</scope>
    <source>
        <tissue evidence="9">Thorax and Abdomen</tissue>
    </source>
</reference>
<comment type="subunit">
    <text evidence="7">Component of the mitochondrial contact site and cristae organizing system (MICOS) complex.</text>
</comment>
<dbReference type="FunCoup" id="A0A6J0C8X1">
    <property type="interactions" value="1058"/>
</dbReference>
<gene>
    <name evidence="9" type="primary">LOC107226652</name>
</gene>
<proteinExistence type="inferred from homology"/>
<evidence type="ECO:0000256" key="2">
    <source>
        <dbReference type="ARBA" id="ARBA00022692"/>
    </source>
</evidence>
<keyword evidence="5 7" id="KW-0496">Mitochondrion</keyword>
<evidence type="ECO:0000256" key="7">
    <source>
        <dbReference type="RuleBase" id="RU363000"/>
    </source>
</evidence>
<evidence type="ECO:0000313" key="8">
    <source>
        <dbReference type="Proteomes" id="UP000829291"/>
    </source>
</evidence>
<keyword evidence="4" id="KW-1133">Transmembrane helix</keyword>
<dbReference type="Pfam" id="PF09731">
    <property type="entry name" value="Mitofilin"/>
    <property type="match status" value="1"/>
</dbReference>